<organism evidence="2 3">
    <name type="scientific">Rugosibacter aromaticivorans</name>
    <dbReference type="NCBI Taxonomy" id="1565605"/>
    <lineage>
        <taxon>Bacteria</taxon>
        <taxon>Pseudomonadati</taxon>
        <taxon>Pseudomonadota</taxon>
        <taxon>Betaproteobacteria</taxon>
        <taxon>Nitrosomonadales</taxon>
        <taxon>Sterolibacteriaceae</taxon>
        <taxon>Rugosibacter</taxon>
    </lineage>
</organism>
<dbReference type="Proteomes" id="UP000061603">
    <property type="component" value="Chromosome"/>
</dbReference>
<dbReference type="InterPro" id="IPR019832">
    <property type="entry name" value="Mn/Fe_SOD_C"/>
</dbReference>
<keyword evidence="3" id="KW-1185">Reference proteome</keyword>
<dbReference type="Pfam" id="PF02777">
    <property type="entry name" value="Sod_Fe_C"/>
    <property type="match status" value="1"/>
</dbReference>
<dbReference type="SUPFAM" id="SSF54719">
    <property type="entry name" value="Fe,Mn superoxide dismutase (SOD), C-terminal domain"/>
    <property type="match status" value="1"/>
</dbReference>
<dbReference type="Gene3D" id="3.55.40.20">
    <property type="entry name" value="Iron/manganese superoxide dismutase, C-terminal domain"/>
    <property type="match status" value="1"/>
</dbReference>
<protein>
    <recommendedName>
        <fullName evidence="1">Manganese/iron superoxide dismutase C-terminal domain-containing protein</fullName>
    </recommendedName>
</protein>
<dbReference type="GO" id="GO:0046872">
    <property type="term" value="F:metal ion binding"/>
    <property type="evidence" value="ECO:0007669"/>
    <property type="project" value="InterPro"/>
</dbReference>
<dbReference type="GO" id="GO:0004784">
    <property type="term" value="F:superoxide dismutase activity"/>
    <property type="evidence" value="ECO:0007669"/>
    <property type="project" value="InterPro"/>
</dbReference>
<name>A0A0C5IZH2_9PROT</name>
<feature type="domain" description="Manganese/iron superoxide dismutase C-terminal" evidence="1">
    <location>
        <begin position="3"/>
        <end position="40"/>
    </location>
</feature>
<dbReference type="KEGG" id="rbu:PG1C_06225"/>
<gene>
    <name evidence="2" type="ORF">PG1C_06225</name>
</gene>
<dbReference type="EMBL" id="CP010554">
    <property type="protein sequence ID" value="AJP48162.1"/>
    <property type="molecule type" value="Genomic_DNA"/>
</dbReference>
<dbReference type="InterPro" id="IPR036314">
    <property type="entry name" value="SOD_C_sf"/>
</dbReference>
<evidence type="ECO:0000313" key="3">
    <source>
        <dbReference type="Proteomes" id="UP000061603"/>
    </source>
</evidence>
<dbReference type="AlphaFoldDB" id="A0A0C5IZH2"/>
<reference evidence="2 3" key="1">
    <citation type="journal article" date="2015" name="Genome Announc.">
        <title>Complete Genome Sequence of a Novel Bacterium within the Family Rhodocyclaceae That Degrades Polycyclic Aromatic Hydrocarbons.</title>
        <authorList>
            <person name="Singleton D.R."/>
            <person name="Dickey A.N."/>
            <person name="Scholl E.H."/>
            <person name="Wright F.A."/>
            <person name="Aitken M.D."/>
        </authorList>
    </citation>
    <scope>NUCLEOTIDE SEQUENCE [LARGE SCALE GENOMIC DNA]</scope>
    <source>
        <strain evidence="3">PG1-Ca6</strain>
    </source>
</reference>
<sequence length="98" mass="11316">MMQDRYPILLNAVWENGYYLKYESRRPGYLKAWYSLVDWEGQHAVLILADNSAEGSWEEEDGKPLQTKLSWVFQSAAVCASTQTLINNSSNLNSRQRI</sequence>
<dbReference type="STRING" id="1565605.PG1C_06225"/>
<dbReference type="HOGENOM" id="CLU_2331768_0_0_4"/>
<accession>A0A0C5IZH2</accession>
<evidence type="ECO:0000259" key="1">
    <source>
        <dbReference type="Pfam" id="PF02777"/>
    </source>
</evidence>
<proteinExistence type="predicted"/>
<evidence type="ECO:0000313" key="2">
    <source>
        <dbReference type="EMBL" id="AJP48162.1"/>
    </source>
</evidence>